<dbReference type="InterPro" id="IPR003428">
    <property type="entry name" value="MAM33"/>
</dbReference>
<dbReference type="EMBL" id="JAMYWD010000002">
    <property type="protein sequence ID" value="KAJ4977981.1"/>
    <property type="molecule type" value="Genomic_DNA"/>
</dbReference>
<organism evidence="2 3">
    <name type="scientific">Protea cynaroides</name>
    <dbReference type="NCBI Taxonomy" id="273540"/>
    <lineage>
        <taxon>Eukaryota</taxon>
        <taxon>Viridiplantae</taxon>
        <taxon>Streptophyta</taxon>
        <taxon>Embryophyta</taxon>
        <taxon>Tracheophyta</taxon>
        <taxon>Spermatophyta</taxon>
        <taxon>Magnoliopsida</taxon>
        <taxon>Proteales</taxon>
        <taxon>Proteaceae</taxon>
        <taxon>Protea</taxon>
    </lineage>
</organism>
<accession>A0A9Q0KWH5</accession>
<sequence>MAFSAIIRRAASSVSLLVIRAAVGTQRSYHTVLFSSLKKNSTVSQELCRTFIPTSLNFSSVTKMPSSDKSLLEIIDSEIKDAEESDDHNHVEEIPDGFPFEIQDNPGQQTISLRREYQGEIIKVEVHTPNLFTGDDGDENDEDDDDERSNQSSLALVISVSKGSGFRLEFGCTAYPDEITIDSLSVKDPEASEDQIAYEGPDFEDLDENLQTAFHKYLEIRGMKPSTTNFLHEFMISKDSREYLMWLKNLKKFIEQ</sequence>
<gene>
    <name evidence="2" type="ORF">NE237_008761</name>
</gene>
<evidence type="ECO:0008006" key="4">
    <source>
        <dbReference type="Google" id="ProtNLM"/>
    </source>
</evidence>
<evidence type="ECO:0000313" key="3">
    <source>
        <dbReference type="Proteomes" id="UP001141806"/>
    </source>
</evidence>
<dbReference type="PANTHER" id="PTHR10826:SF41">
    <property type="entry name" value="MITOCHONDRIAL GLYCOPROTEIN FAMILY PROTEIN"/>
    <property type="match status" value="1"/>
</dbReference>
<name>A0A9Q0KWH5_9MAGN</name>
<dbReference type="FunFam" id="3.10.280.10:FF:000002">
    <property type="entry name" value="Mitochondrial glycoprotein family protein"/>
    <property type="match status" value="1"/>
</dbReference>
<dbReference type="GO" id="GO:0005759">
    <property type="term" value="C:mitochondrial matrix"/>
    <property type="evidence" value="ECO:0007669"/>
    <property type="project" value="InterPro"/>
</dbReference>
<dbReference type="InterPro" id="IPR036561">
    <property type="entry name" value="MAM33_sf"/>
</dbReference>
<keyword evidence="3" id="KW-1185">Reference proteome</keyword>
<dbReference type="OrthoDB" id="278212at2759"/>
<dbReference type="SUPFAM" id="SSF54529">
    <property type="entry name" value="Mitochondrial glycoprotein MAM33-like"/>
    <property type="match status" value="1"/>
</dbReference>
<feature type="compositionally biased region" description="Acidic residues" evidence="1">
    <location>
        <begin position="135"/>
        <end position="147"/>
    </location>
</feature>
<reference evidence="2" key="1">
    <citation type="journal article" date="2023" name="Plant J.">
        <title>The genome of the king protea, Protea cynaroides.</title>
        <authorList>
            <person name="Chang J."/>
            <person name="Duong T.A."/>
            <person name="Schoeman C."/>
            <person name="Ma X."/>
            <person name="Roodt D."/>
            <person name="Barker N."/>
            <person name="Li Z."/>
            <person name="Van de Peer Y."/>
            <person name="Mizrachi E."/>
        </authorList>
    </citation>
    <scope>NUCLEOTIDE SEQUENCE</scope>
    <source>
        <tissue evidence="2">Young leaves</tissue>
    </source>
</reference>
<dbReference type="Gene3D" id="3.10.280.10">
    <property type="entry name" value="Mitochondrial glycoprotein"/>
    <property type="match status" value="1"/>
</dbReference>
<evidence type="ECO:0000256" key="1">
    <source>
        <dbReference type="SAM" id="MobiDB-lite"/>
    </source>
</evidence>
<comment type="caution">
    <text evidence="2">The sequence shown here is derived from an EMBL/GenBank/DDBJ whole genome shotgun (WGS) entry which is preliminary data.</text>
</comment>
<dbReference type="AlphaFoldDB" id="A0A9Q0KWH5"/>
<dbReference type="Pfam" id="PF02330">
    <property type="entry name" value="MAM33"/>
    <property type="match status" value="1"/>
</dbReference>
<proteinExistence type="predicted"/>
<feature type="region of interest" description="Disordered" evidence="1">
    <location>
        <begin position="128"/>
        <end position="151"/>
    </location>
</feature>
<protein>
    <recommendedName>
        <fullName evidence="4">Mitochondrial glycoprotein</fullName>
    </recommendedName>
</protein>
<dbReference type="Proteomes" id="UP001141806">
    <property type="component" value="Unassembled WGS sequence"/>
</dbReference>
<evidence type="ECO:0000313" key="2">
    <source>
        <dbReference type="EMBL" id="KAJ4977981.1"/>
    </source>
</evidence>
<dbReference type="PANTHER" id="PTHR10826">
    <property type="entry name" value="COMPLEMENT COMPONENT 1"/>
    <property type="match status" value="1"/>
</dbReference>